<dbReference type="PANTHER" id="PTHR47627:SF1">
    <property type="entry name" value="RUBREDOXIN-1-RELATED"/>
    <property type="match status" value="1"/>
</dbReference>
<evidence type="ECO:0000313" key="10">
    <source>
        <dbReference type="Proteomes" id="UP000602647"/>
    </source>
</evidence>
<dbReference type="GO" id="GO:0005506">
    <property type="term" value="F:iron ion binding"/>
    <property type="evidence" value="ECO:0007669"/>
    <property type="project" value="InterPro"/>
</dbReference>
<comment type="cofactor">
    <cofactor evidence="6 7">
        <name>Fe(3+)</name>
        <dbReference type="ChEBI" id="CHEBI:29034"/>
    </cofactor>
    <text evidence="6 7">Binds 1 Fe(3+) ion per subunit.</text>
</comment>
<dbReference type="RefSeq" id="WP_187303762.1">
    <property type="nucleotide sequence ID" value="NZ_CBCTON010000005.1"/>
</dbReference>
<dbReference type="PROSITE" id="PS50903">
    <property type="entry name" value="RUBREDOXIN_LIKE"/>
    <property type="match status" value="1"/>
</dbReference>
<keyword evidence="5 6" id="KW-0408">Iron</keyword>
<dbReference type="InterPro" id="IPR024922">
    <property type="entry name" value="Rubredoxin"/>
</dbReference>
<keyword evidence="10" id="KW-1185">Reference proteome</keyword>
<feature type="binding site" evidence="7">
    <location>
        <position position="40"/>
    </location>
    <ligand>
        <name>Fe cation</name>
        <dbReference type="ChEBI" id="CHEBI:24875"/>
    </ligand>
</feature>
<evidence type="ECO:0000256" key="2">
    <source>
        <dbReference type="ARBA" id="ARBA00022448"/>
    </source>
</evidence>
<dbReference type="CDD" id="cd00730">
    <property type="entry name" value="rubredoxin"/>
    <property type="match status" value="1"/>
</dbReference>
<dbReference type="EMBL" id="JACRYT010000016">
    <property type="protein sequence ID" value="MBC6680666.1"/>
    <property type="molecule type" value="Genomic_DNA"/>
</dbReference>
<keyword evidence="4 6" id="KW-0249">Electron transport</keyword>
<evidence type="ECO:0000256" key="6">
    <source>
        <dbReference type="PIRNR" id="PIRNR000071"/>
    </source>
</evidence>
<gene>
    <name evidence="9" type="ORF">H9L42_12625</name>
</gene>
<feature type="binding site" evidence="7">
    <location>
        <position position="10"/>
    </location>
    <ligand>
        <name>Fe cation</name>
        <dbReference type="ChEBI" id="CHEBI:24875"/>
    </ligand>
</feature>
<keyword evidence="3 6" id="KW-0479">Metal-binding</keyword>
<accession>A0A923SRH3</accession>
<dbReference type="PANTHER" id="PTHR47627">
    <property type="entry name" value="RUBREDOXIN"/>
    <property type="match status" value="1"/>
</dbReference>
<sequence length="54" mass="6054">MAKRYECEPCGYIYDPRIGDTDGGIAPGVSFEELPENWICPKCGVGKEYFHPVD</sequence>
<evidence type="ECO:0000256" key="4">
    <source>
        <dbReference type="ARBA" id="ARBA00022982"/>
    </source>
</evidence>
<dbReference type="FunFam" id="2.20.28.10:FF:000001">
    <property type="entry name" value="Rubredoxin"/>
    <property type="match status" value="1"/>
</dbReference>
<organism evidence="9 10">
    <name type="scientific">Zhenpiania hominis</name>
    <dbReference type="NCBI Taxonomy" id="2763644"/>
    <lineage>
        <taxon>Bacteria</taxon>
        <taxon>Bacillati</taxon>
        <taxon>Bacillota</taxon>
        <taxon>Clostridia</taxon>
        <taxon>Peptostreptococcales</taxon>
        <taxon>Anaerovoracaceae</taxon>
        <taxon>Zhenpiania</taxon>
    </lineage>
</organism>
<evidence type="ECO:0000256" key="3">
    <source>
        <dbReference type="ARBA" id="ARBA00022723"/>
    </source>
</evidence>
<dbReference type="AlphaFoldDB" id="A0A923SRH3"/>
<evidence type="ECO:0000256" key="1">
    <source>
        <dbReference type="ARBA" id="ARBA00005337"/>
    </source>
</evidence>
<dbReference type="Pfam" id="PF00301">
    <property type="entry name" value="Rubredoxin"/>
    <property type="match status" value="1"/>
</dbReference>
<feature type="binding site" evidence="7">
    <location>
        <position position="7"/>
    </location>
    <ligand>
        <name>Fe cation</name>
        <dbReference type="ChEBI" id="CHEBI:24875"/>
    </ligand>
</feature>
<protein>
    <recommendedName>
        <fullName evidence="6">Rubredoxin</fullName>
    </recommendedName>
</protein>
<reference evidence="9" key="1">
    <citation type="submission" date="2020-08" db="EMBL/GenBank/DDBJ databases">
        <title>Genome public.</title>
        <authorList>
            <person name="Liu C."/>
            <person name="Sun Q."/>
        </authorList>
    </citation>
    <scope>NUCLEOTIDE SEQUENCE</scope>
    <source>
        <strain evidence="9">BX12</strain>
    </source>
</reference>
<dbReference type="PROSITE" id="PS00202">
    <property type="entry name" value="RUBREDOXIN"/>
    <property type="match status" value="1"/>
</dbReference>
<dbReference type="InterPro" id="IPR024935">
    <property type="entry name" value="Rubredoxin_dom"/>
</dbReference>
<dbReference type="PRINTS" id="PR00163">
    <property type="entry name" value="RUBREDOXIN"/>
</dbReference>
<dbReference type="Gene3D" id="2.20.28.10">
    <property type="match status" value="1"/>
</dbReference>
<comment type="similarity">
    <text evidence="1 6">Belongs to the rubredoxin family.</text>
</comment>
<evidence type="ECO:0000256" key="7">
    <source>
        <dbReference type="PIRSR" id="PIRSR000071-1"/>
    </source>
</evidence>
<keyword evidence="2 6" id="KW-0813">Transport</keyword>
<dbReference type="Proteomes" id="UP000602647">
    <property type="component" value="Unassembled WGS sequence"/>
</dbReference>
<comment type="caution">
    <text evidence="9">The sequence shown here is derived from an EMBL/GenBank/DDBJ whole genome shotgun (WGS) entry which is preliminary data.</text>
</comment>
<dbReference type="PIRSF" id="PIRSF000071">
    <property type="entry name" value="Rubredoxin"/>
    <property type="match status" value="1"/>
</dbReference>
<feature type="domain" description="Rubredoxin-like" evidence="8">
    <location>
        <begin position="2"/>
        <end position="53"/>
    </location>
</feature>
<dbReference type="GO" id="GO:0043448">
    <property type="term" value="P:alkane catabolic process"/>
    <property type="evidence" value="ECO:0007669"/>
    <property type="project" value="TreeGrafter"/>
</dbReference>
<feature type="binding site" evidence="7">
    <location>
        <position position="43"/>
    </location>
    <ligand>
        <name>Fe cation</name>
        <dbReference type="ChEBI" id="CHEBI:24875"/>
    </ligand>
</feature>
<name>A0A923SRH3_9FIRM</name>
<evidence type="ECO:0000259" key="8">
    <source>
        <dbReference type="PROSITE" id="PS50903"/>
    </source>
</evidence>
<dbReference type="GO" id="GO:0009055">
    <property type="term" value="F:electron transfer activity"/>
    <property type="evidence" value="ECO:0007669"/>
    <property type="project" value="InterPro"/>
</dbReference>
<dbReference type="SUPFAM" id="SSF57802">
    <property type="entry name" value="Rubredoxin-like"/>
    <property type="match status" value="1"/>
</dbReference>
<evidence type="ECO:0000256" key="5">
    <source>
        <dbReference type="ARBA" id="ARBA00023004"/>
    </source>
</evidence>
<dbReference type="InterPro" id="IPR024934">
    <property type="entry name" value="Rubredoxin-like_dom"/>
</dbReference>
<dbReference type="InterPro" id="IPR018527">
    <property type="entry name" value="Rubredoxin_Fe_BS"/>
</dbReference>
<proteinExistence type="inferred from homology"/>
<dbReference type="InterPro" id="IPR050526">
    <property type="entry name" value="Rubredoxin_ET"/>
</dbReference>
<evidence type="ECO:0000313" key="9">
    <source>
        <dbReference type="EMBL" id="MBC6680666.1"/>
    </source>
</evidence>